<feature type="compositionally biased region" description="Polar residues" evidence="4">
    <location>
        <begin position="1"/>
        <end position="12"/>
    </location>
</feature>
<accession>E9DVN4</accession>
<dbReference type="OrthoDB" id="5590473at2759"/>
<dbReference type="GO" id="GO:0042973">
    <property type="term" value="F:glucan endo-1,3-beta-D-glucosidase activity"/>
    <property type="evidence" value="ECO:0007669"/>
    <property type="project" value="TreeGrafter"/>
</dbReference>
<keyword evidence="3" id="KW-0378">Hydrolase</keyword>
<sequence length="800" mass="89368">MSNPQSSFSVKNNYHVPPKTPGQDSEDYGNKPQGLPPKLGNFQKLYETRPLAVTDQRGTVTSYSSAATDAKVNEVIDFNDLAQQPFTDQVAKLGDFQRLQIHLHGRHPVLGNNTLKTRQQLSAVGFETAPANWSIGDNAQKCHGKKDTERTPFHHLVCVAQATDSSLSNDSCLASGLERNAKAQLGLLSATFHNPRREPDRNPGILCPGYSNPRCSILSTAKTCNRTANIARILSYKFDKEGPVTSILGVKSTLDQQHESLSLKLVPLRAVDTTLAMQDDQTARNGVHIFLDMSNINISFHSALKGKFSIEGHARFVPLPQLNLQFLTEILVRDRKIITLNAGCSVLPHRHEPRFVQELRDLGYRVDLRERKRANEPKRGANDDFKAGEASSSDELVFSRNGGRYVEELVDETLQTRIAESVMEFFKDQGTLVIATGDARPAKYSDGFFAYAERALRMGWNVEVVSWRASLSSHWNRPNWVEQWSGRFRVIELDDYIDHLLTLELNAALFEIFKLQYKSGWPCLDPVISLFRRYELTQRSISCYIEILFTLKNNTCVNGIRILLTFNVQIELAVLAIEHFAGSSIACLTQNLEPVNLPPPDVVYLWHPLSHYLGRKNYAYSIADGEPSTSGLFGVSYAAYRSDQNCKSQQDVDDDIQRLAGYYSFVRAYGTDYDQVPMLYSAAKKHGMKLFLGIRNPSSVEDEANKIISGVDGDWDMVHTVSVGTERVSSGETSPKNVTWSMSKARSILREAGYDGPVVIVDTFTAVLAHPSCVTSKTTVQSMHMPFLTARLMCRNLGNG</sequence>
<dbReference type="eggNOG" id="ENOG502RVBC">
    <property type="taxonomic scope" value="Eukaryota"/>
</dbReference>
<dbReference type="PANTHER" id="PTHR16631:SF14">
    <property type="entry name" value="FAMILY 17 GLUCOSIDASE SCW10-RELATED"/>
    <property type="match status" value="1"/>
</dbReference>
<evidence type="ECO:0000313" key="6">
    <source>
        <dbReference type="Proteomes" id="UP000002499"/>
    </source>
</evidence>
<reference evidence="5 6" key="1">
    <citation type="journal article" date="2011" name="PLoS Genet.">
        <title>Genome sequencing and comparative transcriptomics of the model entomopathogenic fungi Metarhizium anisopliae and M. acridum.</title>
        <authorList>
            <person name="Gao Q."/>
            <person name="Jin K."/>
            <person name="Ying S.H."/>
            <person name="Zhang Y."/>
            <person name="Xiao G."/>
            <person name="Shang Y."/>
            <person name="Duan Z."/>
            <person name="Hu X."/>
            <person name="Xie X.Q."/>
            <person name="Zhou G."/>
            <person name="Peng G."/>
            <person name="Luo Z."/>
            <person name="Huang W."/>
            <person name="Wang B."/>
            <person name="Fang W."/>
            <person name="Wang S."/>
            <person name="Zhong Y."/>
            <person name="Ma L.J."/>
            <person name="St Leger R.J."/>
            <person name="Zhao G.P."/>
            <person name="Pei Y."/>
            <person name="Feng M.G."/>
            <person name="Xia Y."/>
            <person name="Wang C."/>
        </authorList>
    </citation>
    <scope>NUCLEOTIDE SEQUENCE [LARGE SCALE GENOMIC DNA]</scope>
    <source>
        <strain evidence="5 6">CQMa 102</strain>
    </source>
</reference>
<dbReference type="Proteomes" id="UP000002499">
    <property type="component" value="Unassembled WGS sequence"/>
</dbReference>
<comment type="subcellular location">
    <subcellularLocation>
        <location evidence="1">Cell envelope</location>
    </subcellularLocation>
</comment>
<organism evidence="6">
    <name type="scientific">Metarhizium acridum (strain CQMa 102)</name>
    <dbReference type="NCBI Taxonomy" id="655827"/>
    <lineage>
        <taxon>Eukaryota</taxon>
        <taxon>Fungi</taxon>
        <taxon>Dikarya</taxon>
        <taxon>Ascomycota</taxon>
        <taxon>Pezizomycotina</taxon>
        <taxon>Sordariomycetes</taxon>
        <taxon>Hypocreomycetidae</taxon>
        <taxon>Hypocreales</taxon>
        <taxon>Clavicipitaceae</taxon>
        <taxon>Metarhizium</taxon>
    </lineage>
</organism>
<name>E9DVN4_METAQ</name>
<comment type="similarity">
    <text evidence="2">Belongs to the glycosyl hydrolase 17 family.</text>
</comment>
<protein>
    <submittedName>
        <fullName evidence="5">Cell wall glucanase (Scw4), putative</fullName>
    </submittedName>
</protein>
<dbReference type="GO" id="GO:0005576">
    <property type="term" value="C:extracellular region"/>
    <property type="evidence" value="ECO:0007669"/>
    <property type="project" value="TreeGrafter"/>
</dbReference>
<dbReference type="InterPro" id="IPR050732">
    <property type="entry name" value="Beta-glucan_modifiers"/>
</dbReference>
<evidence type="ECO:0000256" key="3">
    <source>
        <dbReference type="ARBA" id="ARBA00022801"/>
    </source>
</evidence>
<dbReference type="InterPro" id="IPR017853">
    <property type="entry name" value="GH"/>
</dbReference>
<feature type="region of interest" description="Disordered" evidence="4">
    <location>
        <begin position="1"/>
        <end position="41"/>
    </location>
</feature>
<proteinExistence type="inferred from homology"/>
<dbReference type="Gene3D" id="3.40.50.1010">
    <property type="entry name" value="5'-nuclease"/>
    <property type="match status" value="1"/>
</dbReference>
<evidence type="ECO:0000256" key="2">
    <source>
        <dbReference type="ARBA" id="ARBA00008773"/>
    </source>
</evidence>
<dbReference type="EMBL" id="GL698476">
    <property type="protein sequence ID" value="EFY92411.1"/>
    <property type="molecule type" value="Genomic_DNA"/>
</dbReference>
<gene>
    <name evidence="5" type="ORF">MAC_01682</name>
</gene>
<evidence type="ECO:0000256" key="1">
    <source>
        <dbReference type="ARBA" id="ARBA00004196"/>
    </source>
</evidence>
<evidence type="ECO:0000256" key="4">
    <source>
        <dbReference type="SAM" id="MobiDB-lite"/>
    </source>
</evidence>
<dbReference type="AlphaFoldDB" id="E9DVN4"/>
<dbReference type="CDD" id="cd18724">
    <property type="entry name" value="PIN_LabA-like"/>
    <property type="match status" value="1"/>
</dbReference>
<evidence type="ECO:0000313" key="5">
    <source>
        <dbReference type="EMBL" id="EFY92411.1"/>
    </source>
</evidence>
<dbReference type="STRING" id="655827.E9DVN4"/>
<dbReference type="InParanoid" id="E9DVN4"/>
<dbReference type="SUPFAM" id="SSF51445">
    <property type="entry name" value="(Trans)glycosidases"/>
    <property type="match status" value="1"/>
</dbReference>
<dbReference type="GO" id="GO:0009986">
    <property type="term" value="C:cell surface"/>
    <property type="evidence" value="ECO:0007669"/>
    <property type="project" value="TreeGrafter"/>
</dbReference>
<dbReference type="HOGENOM" id="CLU_351623_0_0_1"/>
<keyword evidence="6" id="KW-1185">Reference proteome</keyword>
<dbReference type="GO" id="GO:0009277">
    <property type="term" value="C:fungal-type cell wall"/>
    <property type="evidence" value="ECO:0007669"/>
    <property type="project" value="TreeGrafter"/>
</dbReference>
<dbReference type="PANTHER" id="PTHR16631">
    <property type="entry name" value="GLUCAN 1,3-BETA-GLUCOSIDASE"/>
    <property type="match status" value="1"/>
</dbReference>
<dbReference type="GO" id="GO:0071555">
    <property type="term" value="P:cell wall organization"/>
    <property type="evidence" value="ECO:0007669"/>
    <property type="project" value="TreeGrafter"/>
</dbReference>